<dbReference type="AlphaFoldDB" id="A0A1X2CEI1"/>
<dbReference type="STRING" id="486698.AWC22_23440"/>
<accession>A0A1X2CEI1</accession>
<dbReference type="RefSeq" id="WP_085251378.1">
    <property type="nucleotide sequence ID" value="NZ_CAJMWI010000001.1"/>
</dbReference>
<proteinExistence type="predicted"/>
<keyword evidence="1" id="KW-0472">Membrane</keyword>
<keyword evidence="1" id="KW-0812">Transmembrane</keyword>
<keyword evidence="3" id="KW-1185">Reference proteome</keyword>
<organism evidence="2 3">
    <name type="scientific">Mycobacterium riyadhense</name>
    <dbReference type="NCBI Taxonomy" id="486698"/>
    <lineage>
        <taxon>Bacteria</taxon>
        <taxon>Bacillati</taxon>
        <taxon>Actinomycetota</taxon>
        <taxon>Actinomycetes</taxon>
        <taxon>Mycobacteriales</taxon>
        <taxon>Mycobacteriaceae</taxon>
        <taxon>Mycobacterium</taxon>
    </lineage>
</organism>
<evidence type="ECO:0008006" key="4">
    <source>
        <dbReference type="Google" id="ProtNLM"/>
    </source>
</evidence>
<gene>
    <name evidence="2" type="ORF">AWC22_23440</name>
</gene>
<evidence type="ECO:0000313" key="3">
    <source>
        <dbReference type="Proteomes" id="UP000193087"/>
    </source>
</evidence>
<dbReference type="Proteomes" id="UP000193087">
    <property type="component" value="Unassembled WGS sequence"/>
</dbReference>
<reference evidence="2 3" key="1">
    <citation type="submission" date="2016-01" db="EMBL/GenBank/DDBJ databases">
        <title>The new phylogeny of the genus Mycobacterium.</title>
        <authorList>
            <person name="Tarcisio F."/>
            <person name="Conor M."/>
            <person name="Antonella G."/>
            <person name="Elisabetta G."/>
            <person name="Giulia F.S."/>
            <person name="Sara T."/>
            <person name="Anna F."/>
            <person name="Clotilde B."/>
            <person name="Roberto B."/>
            <person name="Veronica D.S."/>
            <person name="Fabio R."/>
            <person name="Monica P."/>
            <person name="Olivier J."/>
            <person name="Enrico T."/>
            <person name="Nicola S."/>
        </authorList>
    </citation>
    <scope>NUCLEOTIDE SEQUENCE [LARGE SCALE GENOMIC DNA]</scope>
    <source>
        <strain evidence="2 3">DSM 45176</strain>
    </source>
</reference>
<evidence type="ECO:0000256" key="1">
    <source>
        <dbReference type="SAM" id="Phobius"/>
    </source>
</evidence>
<protein>
    <recommendedName>
        <fullName evidence="4">Lipoprotein LpqS</fullName>
    </recommendedName>
</protein>
<evidence type="ECO:0000313" key="2">
    <source>
        <dbReference type="EMBL" id="ORW74346.1"/>
    </source>
</evidence>
<keyword evidence="1" id="KW-1133">Transmembrane helix</keyword>
<name>A0A1X2CEI1_9MYCO</name>
<dbReference type="Pfam" id="PF26327">
    <property type="entry name" value="LpqS"/>
    <property type="match status" value="1"/>
</dbReference>
<dbReference type="InterPro" id="IPR058714">
    <property type="entry name" value="LpqS"/>
</dbReference>
<sequence>MVAAIVAAWLVFGAAGVHCGIPRFDQALSGVAIAGDQAHLMDGSASPCQAKFATPALAPASTSLVALGVVAMVGIVTASLALPGAPGGRSPPVRCGFPVGGIGGRDRLSRFCLARR</sequence>
<dbReference type="EMBL" id="LQPQ01000121">
    <property type="protein sequence ID" value="ORW74346.1"/>
    <property type="molecule type" value="Genomic_DNA"/>
</dbReference>
<feature type="transmembrane region" description="Helical" evidence="1">
    <location>
        <begin position="64"/>
        <end position="82"/>
    </location>
</feature>
<comment type="caution">
    <text evidence="2">The sequence shown here is derived from an EMBL/GenBank/DDBJ whole genome shotgun (WGS) entry which is preliminary data.</text>
</comment>